<evidence type="ECO:0000313" key="1">
    <source>
        <dbReference type="Proteomes" id="UP000095287"/>
    </source>
</evidence>
<name>A0A1I7YSI6_9BILA</name>
<accession>A0A1I7YSI6</accession>
<keyword evidence="1" id="KW-1185">Reference proteome</keyword>
<evidence type="ECO:0000313" key="2">
    <source>
        <dbReference type="WBParaSite" id="L893_g19053.t1"/>
    </source>
</evidence>
<dbReference type="AlphaFoldDB" id="A0A1I7YSI6"/>
<organism evidence="1 2">
    <name type="scientific">Steinernema glaseri</name>
    <dbReference type="NCBI Taxonomy" id="37863"/>
    <lineage>
        <taxon>Eukaryota</taxon>
        <taxon>Metazoa</taxon>
        <taxon>Ecdysozoa</taxon>
        <taxon>Nematoda</taxon>
        <taxon>Chromadorea</taxon>
        <taxon>Rhabditida</taxon>
        <taxon>Tylenchina</taxon>
        <taxon>Panagrolaimomorpha</taxon>
        <taxon>Strongyloidoidea</taxon>
        <taxon>Steinernematidae</taxon>
        <taxon>Steinernema</taxon>
    </lineage>
</organism>
<sequence length="163" mass="18424">MGSAPICTLIHTFTVFINIHDLREEEEAVWTAKRGQLQSSFLEAEISNSSEAYLLISGEPKGHVILAPRSEHRINRTLSPSATKLNPKPIKTANALLHESQENSLDVVLRDKCEVLAEYSRDMVALWFTGKHILYFQYIQGVNEVDDATLHLDIPIVFPQEVR</sequence>
<proteinExistence type="predicted"/>
<dbReference type="WBParaSite" id="L893_g19053.t1">
    <property type="protein sequence ID" value="L893_g19053.t1"/>
    <property type="gene ID" value="L893_g19053"/>
</dbReference>
<dbReference type="Proteomes" id="UP000095287">
    <property type="component" value="Unplaced"/>
</dbReference>
<reference evidence="2" key="1">
    <citation type="submission" date="2016-11" db="UniProtKB">
        <authorList>
            <consortium name="WormBaseParasite"/>
        </authorList>
    </citation>
    <scope>IDENTIFICATION</scope>
</reference>
<protein>
    <submittedName>
        <fullName evidence="2">CNH domain-containing protein</fullName>
    </submittedName>
</protein>